<name>A0A7J9SLN5_9EURY</name>
<sequence length="94" mass="10123">MKGWASARYVSQPTGGTDDSANSEQVAAGILAILLGGLGVHKFYQGNTRNGVLYLCFFWTAIPALLGLIEGILMLLADETEYEEKWADGSILGR</sequence>
<reference evidence="8 9" key="1">
    <citation type="submission" date="2020-08" db="EMBL/GenBank/DDBJ databases">
        <authorList>
            <person name="Seo M.-J."/>
        </authorList>
    </citation>
    <scope>NUCLEOTIDE SEQUENCE [LARGE SCALE GENOMIC DNA]</scope>
    <source>
        <strain evidence="8 9">MBLA0160</strain>
    </source>
</reference>
<feature type="region of interest" description="Disordered" evidence="5">
    <location>
        <begin position="1"/>
        <end position="21"/>
    </location>
</feature>
<dbReference type="Pfam" id="PF05154">
    <property type="entry name" value="TM2"/>
    <property type="match status" value="1"/>
</dbReference>
<keyword evidence="9" id="KW-1185">Reference proteome</keyword>
<organism evidence="8 9">
    <name type="scientific">Halobellus ruber</name>
    <dbReference type="NCBI Taxonomy" id="2761102"/>
    <lineage>
        <taxon>Archaea</taxon>
        <taxon>Methanobacteriati</taxon>
        <taxon>Methanobacteriota</taxon>
        <taxon>Stenosarchaea group</taxon>
        <taxon>Halobacteria</taxon>
        <taxon>Halobacteriales</taxon>
        <taxon>Haloferacaceae</taxon>
        <taxon>Halobellus</taxon>
    </lineage>
</organism>
<comment type="subcellular location">
    <subcellularLocation>
        <location evidence="1">Membrane</location>
        <topology evidence="1">Multi-pass membrane protein</topology>
    </subcellularLocation>
</comment>
<feature type="transmembrane region" description="Helical" evidence="6">
    <location>
        <begin position="51"/>
        <end position="76"/>
    </location>
</feature>
<gene>
    <name evidence="8" type="ORF">H5V44_16555</name>
</gene>
<dbReference type="EMBL" id="JACKXD010000008">
    <property type="protein sequence ID" value="MBB6647874.1"/>
    <property type="molecule type" value="Genomic_DNA"/>
</dbReference>
<feature type="transmembrane region" description="Helical" evidence="6">
    <location>
        <begin position="26"/>
        <end position="44"/>
    </location>
</feature>
<comment type="caution">
    <text evidence="8">The sequence shown here is derived from an EMBL/GenBank/DDBJ whole genome shotgun (WGS) entry which is preliminary data.</text>
</comment>
<evidence type="ECO:0000259" key="7">
    <source>
        <dbReference type="Pfam" id="PF05154"/>
    </source>
</evidence>
<protein>
    <submittedName>
        <fullName evidence="8">TM2 domain-containing protein</fullName>
    </submittedName>
</protein>
<keyword evidence="4 6" id="KW-0472">Membrane</keyword>
<accession>A0A7J9SLN5</accession>
<evidence type="ECO:0000256" key="6">
    <source>
        <dbReference type="SAM" id="Phobius"/>
    </source>
</evidence>
<dbReference type="AlphaFoldDB" id="A0A7J9SLN5"/>
<dbReference type="GO" id="GO:0016020">
    <property type="term" value="C:membrane"/>
    <property type="evidence" value="ECO:0007669"/>
    <property type="project" value="UniProtKB-SubCell"/>
</dbReference>
<keyword evidence="2 6" id="KW-0812">Transmembrane</keyword>
<evidence type="ECO:0000256" key="5">
    <source>
        <dbReference type="SAM" id="MobiDB-lite"/>
    </source>
</evidence>
<keyword evidence="3 6" id="KW-1133">Transmembrane helix</keyword>
<proteinExistence type="predicted"/>
<evidence type="ECO:0000256" key="1">
    <source>
        <dbReference type="ARBA" id="ARBA00004141"/>
    </source>
</evidence>
<evidence type="ECO:0000256" key="4">
    <source>
        <dbReference type="ARBA" id="ARBA00023136"/>
    </source>
</evidence>
<evidence type="ECO:0000256" key="2">
    <source>
        <dbReference type="ARBA" id="ARBA00022692"/>
    </source>
</evidence>
<dbReference type="Proteomes" id="UP000546257">
    <property type="component" value="Unassembled WGS sequence"/>
</dbReference>
<evidence type="ECO:0000313" key="8">
    <source>
        <dbReference type="EMBL" id="MBB6647874.1"/>
    </source>
</evidence>
<dbReference type="InterPro" id="IPR007829">
    <property type="entry name" value="TM2"/>
</dbReference>
<feature type="compositionally biased region" description="Polar residues" evidence="5">
    <location>
        <begin position="9"/>
        <end position="21"/>
    </location>
</feature>
<evidence type="ECO:0000256" key="3">
    <source>
        <dbReference type="ARBA" id="ARBA00022989"/>
    </source>
</evidence>
<evidence type="ECO:0000313" key="9">
    <source>
        <dbReference type="Proteomes" id="UP000546257"/>
    </source>
</evidence>
<feature type="domain" description="TM2" evidence="7">
    <location>
        <begin position="24"/>
        <end position="72"/>
    </location>
</feature>